<keyword evidence="3" id="KW-0732">Signal</keyword>
<feature type="transmembrane region" description="Helical" evidence="7">
    <location>
        <begin position="15"/>
        <end position="34"/>
    </location>
</feature>
<dbReference type="EC" id="5.2.1.8" evidence="2"/>
<dbReference type="Pfam" id="PF00639">
    <property type="entry name" value="Rotamase"/>
    <property type="match status" value="1"/>
</dbReference>
<accession>A0ABN4RCU8</accession>
<dbReference type="Gene3D" id="3.10.50.40">
    <property type="match status" value="1"/>
</dbReference>
<evidence type="ECO:0000313" key="10">
    <source>
        <dbReference type="Proteomes" id="UP000092661"/>
    </source>
</evidence>
<dbReference type="InterPro" id="IPR046357">
    <property type="entry name" value="PPIase_dom_sf"/>
</dbReference>
<reference evidence="9" key="1">
    <citation type="submission" date="2016-10" db="EMBL/GenBank/DDBJ databases">
        <authorList>
            <person name="See-Too W.S."/>
        </authorList>
    </citation>
    <scope>NUCLEOTIDE SEQUENCE</scope>
    <source>
        <strain evidence="9">DSM 14505</strain>
    </source>
</reference>
<dbReference type="PROSITE" id="PS50198">
    <property type="entry name" value="PPIC_PPIASE_2"/>
    <property type="match status" value="1"/>
</dbReference>
<gene>
    <name evidence="9" type="ORF">BBH88_05750</name>
</gene>
<organism evidence="9 10">
    <name type="scientific">Planococcus antarcticus DSM 14505</name>
    <dbReference type="NCBI Taxonomy" id="1185653"/>
    <lineage>
        <taxon>Bacteria</taxon>
        <taxon>Bacillati</taxon>
        <taxon>Bacillota</taxon>
        <taxon>Bacilli</taxon>
        <taxon>Bacillales</taxon>
        <taxon>Caryophanaceae</taxon>
        <taxon>Planococcus</taxon>
    </lineage>
</organism>
<keyword evidence="5 6" id="KW-0413">Isomerase</keyword>
<dbReference type="EMBL" id="CP016534">
    <property type="protein sequence ID" value="ANU09836.1"/>
    <property type="molecule type" value="Genomic_DNA"/>
</dbReference>
<dbReference type="SUPFAM" id="SSF54534">
    <property type="entry name" value="FKBP-like"/>
    <property type="match status" value="1"/>
</dbReference>
<keyword evidence="7" id="KW-0812">Transmembrane</keyword>
<evidence type="ECO:0000256" key="4">
    <source>
        <dbReference type="ARBA" id="ARBA00023110"/>
    </source>
</evidence>
<evidence type="ECO:0000313" key="9">
    <source>
        <dbReference type="EMBL" id="ANU09836.1"/>
    </source>
</evidence>
<sequence length="299" mass="32354">MYIDLGKEEKNMKKLLYIGSGVIAATAIFMMVAFSGDESVASVGDTEITKDALYEKMVASAGAATLDTLISNEVVNQEAANADIKVTQKELDAEMAVYEESYGGAKALEQALAASGMSIADLEEEMEVYLKVEKIIGPDIEITDEQIGTYFEENKESFEQPSKVEASHILVATQEEADKVKAKLENGGDFAELAAEYSTDTANADSGGVLGAFGAGEMAAEFEEAAFGMEIDEISDPVETDYGFHIIQVTGKPAEAEANLEDSKEQIKETLFDEALNTKYAEWLVEKTDSYNIDNSLTE</sequence>
<proteinExistence type="predicted"/>
<evidence type="ECO:0000256" key="6">
    <source>
        <dbReference type="PROSITE-ProRule" id="PRU00278"/>
    </source>
</evidence>
<dbReference type="Proteomes" id="UP000092661">
    <property type="component" value="Chromosome"/>
</dbReference>
<dbReference type="InterPro" id="IPR000297">
    <property type="entry name" value="PPIase_PpiC"/>
</dbReference>
<evidence type="ECO:0000256" key="2">
    <source>
        <dbReference type="ARBA" id="ARBA00013194"/>
    </source>
</evidence>
<keyword evidence="7" id="KW-0472">Membrane</keyword>
<evidence type="ECO:0000256" key="1">
    <source>
        <dbReference type="ARBA" id="ARBA00000971"/>
    </source>
</evidence>
<evidence type="ECO:0000256" key="5">
    <source>
        <dbReference type="ARBA" id="ARBA00023235"/>
    </source>
</evidence>
<evidence type="ECO:0000259" key="8">
    <source>
        <dbReference type="PROSITE" id="PS50198"/>
    </source>
</evidence>
<keyword evidence="7" id="KW-1133">Transmembrane helix</keyword>
<keyword evidence="10" id="KW-1185">Reference proteome</keyword>
<name>A0ABN4RCU8_9BACL</name>
<dbReference type="InterPro" id="IPR050245">
    <property type="entry name" value="PrsA_foldase"/>
</dbReference>
<dbReference type="SUPFAM" id="SSF109998">
    <property type="entry name" value="Triger factor/SurA peptide-binding domain-like"/>
    <property type="match status" value="1"/>
</dbReference>
<feature type="domain" description="PpiC" evidence="8">
    <location>
        <begin position="161"/>
        <end position="251"/>
    </location>
</feature>
<dbReference type="Gene3D" id="1.10.4030.10">
    <property type="entry name" value="Porin chaperone SurA, peptide-binding domain"/>
    <property type="match status" value="1"/>
</dbReference>
<dbReference type="PANTHER" id="PTHR47245:SF1">
    <property type="entry name" value="FOLDASE PROTEIN PRSA"/>
    <property type="match status" value="1"/>
</dbReference>
<dbReference type="PANTHER" id="PTHR47245">
    <property type="entry name" value="PEPTIDYLPROLYL ISOMERASE"/>
    <property type="match status" value="1"/>
</dbReference>
<comment type="catalytic activity">
    <reaction evidence="1">
        <text>[protein]-peptidylproline (omega=180) = [protein]-peptidylproline (omega=0)</text>
        <dbReference type="Rhea" id="RHEA:16237"/>
        <dbReference type="Rhea" id="RHEA-COMP:10747"/>
        <dbReference type="Rhea" id="RHEA-COMP:10748"/>
        <dbReference type="ChEBI" id="CHEBI:83833"/>
        <dbReference type="ChEBI" id="CHEBI:83834"/>
        <dbReference type="EC" id="5.2.1.8"/>
    </reaction>
</comment>
<protein>
    <recommendedName>
        <fullName evidence="2">peptidylprolyl isomerase</fullName>
        <ecNumber evidence="2">5.2.1.8</ecNumber>
    </recommendedName>
</protein>
<keyword evidence="4 6" id="KW-0697">Rotamase</keyword>
<evidence type="ECO:0000256" key="3">
    <source>
        <dbReference type="ARBA" id="ARBA00022729"/>
    </source>
</evidence>
<evidence type="ECO:0000256" key="7">
    <source>
        <dbReference type="SAM" id="Phobius"/>
    </source>
</evidence>
<dbReference type="InterPro" id="IPR027304">
    <property type="entry name" value="Trigger_fact/SurA_dom_sf"/>
</dbReference>